<sequence length="117" mass="13657">MRVKRGVTAKRRHKKYLKMAKGYRGARSLLYTTARETVERALVYAFRDRKVRKREFRKLWIMRINAAAREHGMSYSKFMHGLKLAGVELNRKVLADMAVREKAAFAKVAEIAKSKLD</sequence>
<comment type="similarity">
    <text evidence="1 7 8">Belongs to the bacterial ribosomal protein bL20 family.</text>
</comment>
<dbReference type="PRINTS" id="PR00062">
    <property type="entry name" value="RIBOSOMALL20"/>
</dbReference>
<accession>A0A846QQ73</accession>
<evidence type="ECO:0000256" key="4">
    <source>
        <dbReference type="ARBA" id="ARBA00022980"/>
    </source>
</evidence>
<keyword evidence="10" id="KW-1185">Reference proteome</keyword>
<dbReference type="HAMAP" id="MF_00382">
    <property type="entry name" value="Ribosomal_bL20"/>
    <property type="match status" value="1"/>
</dbReference>
<dbReference type="PANTHER" id="PTHR10986">
    <property type="entry name" value="39S RIBOSOMAL PROTEIN L20"/>
    <property type="match status" value="1"/>
</dbReference>
<protein>
    <recommendedName>
        <fullName evidence="6 7">Large ribosomal subunit protein bL20</fullName>
    </recommendedName>
</protein>
<dbReference type="EMBL" id="JAATJA010000004">
    <property type="protein sequence ID" value="NJB69327.1"/>
    <property type="molecule type" value="Genomic_DNA"/>
</dbReference>
<keyword evidence="2 7" id="KW-0699">rRNA-binding</keyword>
<evidence type="ECO:0000313" key="9">
    <source>
        <dbReference type="EMBL" id="NJB69327.1"/>
    </source>
</evidence>
<dbReference type="Gene3D" id="6.10.160.10">
    <property type="match status" value="1"/>
</dbReference>
<dbReference type="Gene3D" id="1.10.1900.20">
    <property type="entry name" value="Ribosomal protein L20"/>
    <property type="match status" value="1"/>
</dbReference>
<dbReference type="Pfam" id="PF00453">
    <property type="entry name" value="Ribosomal_L20"/>
    <property type="match status" value="1"/>
</dbReference>
<evidence type="ECO:0000256" key="5">
    <source>
        <dbReference type="ARBA" id="ARBA00023274"/>
    </source>
</evidence>
<dbReference type="FunFam" id="1.10.1900.20:FF:000001">
    <property type="entry name" value="50S ribosomal protein L20"/>
    <property type="match status" value="1"/>
</dbReference>
<evidence type="ECO:0000256" key="6">
    <source>
        <dbReference type="ARBA" id="ARBA00035172"/>
    </source>
</evidence>
<dbReference type="GO" id="GO:0019843">
    <property type="term" value="F:rRNA binding"/>
    <property type="evidence" value="ECO:0007669"/>
    <property type="project" value="UniProtKB-UniRule"/>
</dbReference>
<dbReference type="NCBIfam" id="TIGR01032">
    <property type="entry name" value="rplT_bact"/>
    <property type="match status" value="1"/>
</dbReference>
<name>A0A846QQ73_9BACT</name>
<dbReference type="InterPro" id="IPR005813">
    <property type="entry name" value="Ribosomal_bL20"/>
</dbReference>
<evidence type="ECO:0000256" key="3">
    <source>
        <dbReference type="ARBA" id="ARBA00022884"/>
    </source>
</evidence>
<dbReference type="GO" id="GO:0003735">
    <property type="term" value="F:structural constituent of ribosome"/>
    <property type="evidence" value="ECO:0007669"/>
    <property type="project" value="InterPro"/>
</dbReference>
<proteinExistence type="inferred from homology"/>
<dbReference type="RefSeq" id="WP_167942405.1">
    <property type="nucleotide sequence ID" value="NZ_JAATJA010000004.1"/>
</dbReference>
<keyword evidence="3 7" id="KW-0694">RNA-binding</keyword>
<dbReference type="GO" id="GO:0006412">
    <property type="term" value="P:translation"/>
    <property type="evidence" value="ECO:0007669"/>
    <property type="project" value="InterPro"/>
</dbReference>
<dbReference type="PROSITE" id="PS00937">
    <property type="entry name" value="RIBOSOMAL_L20"/>
    <property type="match status" value="1"/>
</dbReference>
<dbReference type="SUPFAM" id="SSF74731">
    <property type="entry name" value="Ribosomal protein L20"/>
    <property type="match status" value="1"/>
</dbReference>
<dbReference type="Proteomes" id="UP000580856">
    <property type="component" value="Unassembled WGS sequence"/>
</dbReference>
<comment type="caution">
    <text evidence="9">The sequence shown here is derived from an EMBL/GenBank/DDBJ whole genome shotgun (WGS) entry which is preliminary data.</text>
</comment>
<dbReference type="GO" id="GO:1990904">
    <property type="term" value="C:ribonucleoprotein complex"/>
    <property type="evidence" value="ECO:0007669"/>
    <property type="project" value="UniProtKB-KW"/>
</dbReference>
<comment type="function">
    <text evidence="7 8">Binds directly to 23S ribosomal RNA and is necessary for the in vitro assembly process of the 50S ribosomal subunit. It is not involved in the protein synthesizing functions of that subunit.</text>
</comment>
<dbReference type="GO" id="GO:0000027">
    <property type="term" value="P:ribosomal large subunit assembly"/>
    <property type="evidence" value="ECO:0007669"/>
    <property type="project" value="UniProtKB-UniRule"/>
</dbReference>
<evidence type="ECO:0000256" key="2">
    <source>
        <dbReference type="ARBA" id="ARBA00022730"/>
    </source>
</evidence>
<organism evidence="9 10">
    <name type="scientific">Desulfobaculum xiamenense</name>
    <dbReference type="NCBI Taxonomy" id="995050"/>
    <lineage>
        <taxon>Bacteria</taxon>
        <taxon>Pseudomonadati</taxon>
        <taxon>Thermodesulfobacteriota</taxon>
        <taxon>Desulfovibrionia</taxon>
        <taxon>Desulfovibrionales</taxon>
        <taxon>Desulfovibrionaceae</taxon>
        <taxon>Desulfobaculum</taxon>
    </lineage>
</organism>
<dbReference type="InterPro" id="IPR049946">
    <property type="entry name" value="RIBOSOMAL_L20_CS"/>
</dbReference>
<dbReference type="InterPro" id="IPR035566">
    <property type="entry name" value="Ribosomal_protein_bL20_C"/>
</dbReference>
<evidence type="ECO:0000313" key="10">
    <source>
        <dbReference type="Proteomes" id="UP000580856"/>
    </source>
</evidence>
<dbReference type="GO" id="GO:0005840">
    <property type="term" value="C:ribosome"/>
    <property type="evidence" value="ECO:0007669"/>
    <property type="project" value="UniProtKB-KW"/>
</dbReference>
<keyword evidence="4 7" id="KW-0689">Ribosomal protein</keyword>
<gene>
    <name evidence="7" type="primary">rplT</name>
    <name evidence="9" type="ORF">GGQ74_003024</name>
</gene>
<dbReference type="AlphaFoldDB" id="A0A846QQ73"/>
<evidence type="ECO:0000256" key="8">
    <source>
        <dbReference type="RuleBase" id="RU000560"/>
    </source>
</evidence>
<reference evidence="9 10" key="1">
    <citation type="submission" date="2020-03" db="EMBL/GenBank/DDBJ databases">
        <title>Genomic Encyclopedia of Type Strains, Phase IV (KMG-IV): sequencing the most valuable type-strain genomes for metagenomic binning, comparative biology and taxonomic classification.</title>
        <authorList>
            <person name="Goeker M."/>
        </authorList>
    </citation>
    <scope>NUCLEOTIDE SEQUENCE [LARGE SCALE GENOMIC DNA]</scope>
    <source>
        <strain evidence="9 10">DSM 24233</strain>
    </source>
</reference>
<keyword evidence="5 7" id="KW-0687">Ribonucleoprotein</keyword>
<dbReference type="CDD" id="cd07026">
    <property type="entry name" value="Ribosomal_L20"/>
    <property type="match status" value="1"/>
</dbReference>
<evidence type="ECO:0000256" key="7">
    <source>
        <dbReference type="HAMAP-Rule" id="MF_00382"/>
    </source>
</evidence>
<evidence type="ECO:0000256" key="1">
    <source>
        <dbReference type="ARBA" id="ARBA00007698"/>
    </source>
</evidence>